<evidence type="ECO:0000256" key="4">
    <source>
        <dbReference type="ARBA" id="ARBA00023172"/>
    </source>
</evidence>
<comment type="similarity">
    <text evidence="1">Belongs to the 'phage' integrase family.</text>
</comment>
<dbReference type="EMBL" id="BMJM01000004">
    <property type="protein sequence ID" value="GGE08137.1"/>
    <property type="molecule type" value="Genomic_DNA"/>
</dbReference>
<dbReference type="CDD" id="cd00801">
    <property type="entry name" value="INT_P4_C"/>
    <property type="match status" value="1"/>
</dbReference>
<dbReference type="PROSITE" id="PS51898">
    <property type="entry name" value="TYR_RECOMBINASE"/>
    <property type="match status" value="1"/>
</dbReference>
<evidence type="ECO:0000313" key="9">
    <source>
        <dbReference type="Proteomes" id="UP000635071"/>
    </source>
</evidence>
<dbReference type="Pfam" id="PF22022">
    <property type="entry name" value="Phage_int_M"/>
    <property type="match status" value="1"/>
</dbReference>
<dbReference type="GO" id="GO:0015074">
    <property type="term" value="P:DNA integration"/>
    <property type="evidence" value="ECO:0007669"/>
    <property type="project" value="UniProtKB-KW"/>
</dbReference>
<name>A0A916ZPM6_9SPHN</name>
<comment type="caution">
    <text evidence="8">The sequence shown here is derived from an EMBL/GenBank/DDBJ whole genome shotgun (WGS) entry which is preliminary data.</text>
</comment>
<dbReference type="Gene3D" id="3.30.160.390">
    <property type="entry name" value="Integrase, DNA-binding domain"/>
    <property type="match status" value="1"/>
</dbReference>
<dbReference type="PANTHER" id="PTHR30629">
    <property type="entry name" value="PROPHAGE INTEGRASE"/>
    <property type="match status" value="1"/>
</dbReference>
<dbReference type="InterPro" id="IPR013762">
    <property type="entry name" value="Integrase-like_cat_sf"/>
</dbReference>
<feature type="domain" description="Core-binding (CB)" evidence="7">
    <location>
        <begin position="97"/>
        <end position="178"/>
    </location>
</feature>
<proteinExistence type="inferred from homology"/>
<dbReference type="Pfam" id="PF13356">
    <property type="entry name" value="Arm-DNA-bind_3"/>
    <property type="match status" value="1"/>
</dbReference>
<evidence type="ECO:0000313" key="8">
    <source>
        <dbReference type="EMBL" id="GGE08137.1"/>
    </source>
</evidence>
<dbReference type="Pfam" id="PF00589">
    <property type="entry name" value="Phage_integrase"/>
    <property type="match status" value="1"/>
</dbReference>
<keyword evidence="3 5" id="KW-0238">DNA-binding</keyword>
<dbReference type="AlphaFoldDB" id="A0A916ZPM6"/>
<evidence type="ECO:0000256" key="5">
    <source>
        <dbReference type="PROSITE-ProRule" id="PRU01248"/>
    </source>
</evidence>
<protein>
    <submittedName>
        <fullName evidence="8">Integrase</fullName>
    </submittedName>
</protein>
<dbReference type="InterPro" id="IPR011010">
    <property type="entry name" value="DNA_brk_join_enz"/>
</dbReference>
<dbReference type="InterPro" id="IPR038488">
    <property type="entry name" value="Integrase_DNA-bd_sf"/>
</dbReference>
<keyword evidence="9" id="KW-1185">Reference proteome</keyword>
<dbReference type="Gene3D" id="1.10.443.10">
    <property type="entry name" value="Intergrase catalytic core"/>
    <property type="match status" value="1"/>
</dbReference>
<dbReference type="InterPro" id="IPR010998">
    <property type="entry name" value="Integrase_recombinase_N"/>
</dbReference>
<evidence type="ECO:0000259" key="7">
    <source>
        <dbReference type="PROSITE" id="PS51900"/>
    </source>
</evidence>
<dbReference type="GO" id="GO:0006310">
    <property type="term" value="P:DNA recombination"/>
    <property type="evidence" value="ECO:0007669"/>
    <property type="project" value="UniProtKB-KW"/>
</dbReference>
<dbReference type="PROSITE" id="PS51900">
    <property type="entry name" value="CB"/>
    <property type="match status" value="1"/>
</dbReference>
<dbReference type="Gene3D" id="1.10.150.130">
    <property type="match status" value="1"/>
</dbReference>
<dbReference type="SUPFAM" id="SSF56349">
    <property type="entry name" value="DNA breaking-rejoining enzymes"/>
    <property type="match status" value="1"/>
</dbReference>
<gene>
    <name evidence="8" type="ORF">GCM10011529_13200</name>
</gene>
<evidence type="ECO:0000259" key="6">
    <source>
        <dbReference type="PROSITE" id="PS51898"/>
    </source>
</evidence>
<feature type="domain" description="Tyr recombinase" evidence="6">
    <location>
        <begin position="202"/>
        <end position="393"/>
    </location>
</feature>
<evidence type="ECO:0000256" key="1">
    <source>
        <dbReference type="ARBA" id="ARBA00008857"/>
    </source>
</evidence>
<evidence type="ECO:0000256" key="2">
    <source>
        <dbReference type="ARBA" id="ARBA00022908"/>
    </source>
</evidence>
<dbReference type="Proteomes" id="UP000635071">
    <property type="component" value="Unassembled WGS sequence"/>
</dbReference>
<keyword evidence="4" id="KW-0233">DNA recombination</keyword>
<dbReference type="RefSeq" id="WP_188762154.1">
    <property type="nucleotide sequence ID" value="NZ_BMJM01000004.1"/>
</dbReference>
<evidence type="ECO:0000256" key="3">
    <source>
        <dbReference type="ARBA" id="ARBA00023125"/>
    </source>
</evidence>
<sequence>MLTDLQVRKAKPADKPYKLGDSGGLLLFVTPTGFKSWRYKYRFGGKERRIVFGPYPEVSLTEARDARDAARKTLREGRDPGALKKDKAADAANEALNSFERVAVEWHALHESKWSTQHADDVIHSLRRDVFPSLGDKPIAQISVPTVLLVVRSIAERGANETAHRVRQRMSAVFVHGIATGVCETDPAAVVRGALAPIVKGRFPAIVYLAAARTLLQTVEAIPAHPVTRVAHRLLALTGVRCEAIYGAKWGEFENLDSAEPIWRVPKDRMKGTKISKQEHVVPLAPQAVALIRAIKPLTGRGPMVFPNARFLHQPMSGGAIGSLITRAGYKGRHVPHGWRSTFSTIMNEQAEREDRNADRAIINLMLAHVPENDVERAYNRAKYMPRRREIASTWADIVLEGAIAPDYLVMGKRR</sequence>
<dbReference type="GO" id="GO:0003677">
    <property type="term" value="F:DNA binding"/>
    <property type="evidence" value="ECO:0007669"/>
    <property type="project" value="UniProtKB-UniRule"/>
</dbReference>
<reference evidence="8" key="2">
    <citation type="submission" date="2020-09" db="EMBL/GenBank/DDBJ databases">
        <authorList>
            <person name="Sun Q."/>
            <person name="Zhou Y."/>
        </authorList>
    </citation>
    <scope>NUCLEOTIDE SEQUENCE</scope>
    <source>
        <strain evidence="8">CGMCC 1.15519</strain>
    </source>
</reference>
<accession>A0A916ZPM6</accession>
<keyword evidence="2" id="KW-0229">DNA integration</keyword>
<dbReference type="InterPro" id="IPR025166">
    <property type="entry name" value="Integrase_DNA_bind_dom"/>
</dbReference>
<dbReference type="PANTHER" id="PTHR30629:SF2">
    <property type="entry name" value="PROPHAGE INTEGRASE INTS-RELATED"/>
    <property type="match status" value="1"/>
</dbReference>
<organism evidence="8 9">
    <name type="scientific">Sandarakinorhabdus glacialis</name>
    <dbReference type="NCBI Taxonomy" id="1614636"/>
    <lineage>
        <taxon>Bacteria</taxon>
        <taxon>Pseudomonadati</taxon>
        <taxon>Pseudomonadota</taxon>
        <taxon>Alphaproteobacteria</taxon>
        <taxon>Sphingomonadales</taxon>
        <taxon>Sphingosinicellaceae</taxon>
        <taxon>Sandarakinorhabdus</taxon>
    </lineage>
</organism>
<reference evidence="8" key="1">
    <citation type="journal article" date="2014" name="Int. J. Syst. Evol. Microbiol.">
        <title>Complete genome sequence of Corynebacterium casei LMG S-19264T (=DSM 44701T), isolated from a smear-ripened cheese.</title>
        <authorList>
            <consortium name="US DOE Joint Genome Institute (JGI-PGF)"/>
            <person name="Walter F."/>
            <person name="Albersmeier A."/>
            <person name="Kalinowski J."/>
            <person name="Ruckert C."/>
        </authorList>
    </citation>
    <scope>NUCLEOTIDE SEQUENCE</scope>
    <source>
        <strain evidence="8">CGMCC 1.15519</strain>
    </source>
</reference>
<dbReference type="InterPro" id="IPR002104">
    <property type="entry name" value="Integrase_catalytic"/>
</dbReference>
<dbReference type="InterPro" id="IPR053876">
    <property type="entry name" value="Phage_int_M"/>
</dbReference>
<dbReference type="InterPro" id="IPR050808">
    <property type="entry name" value="Phage_Integrase"/>
</dbReference>
<dbReference type="InterPro" id="IPR044068">
    <property type="entry name" value="CB"/>
</dbReference>